<keyword evidence="6 9" id="KW-0067">ATP-binding</keyword>
<evidence type="ECO:0000256" key="8">
    <source>
        <dbReference type="ARBA" id="ARBA00023242"/>
    </source>
</evidence>
<evidence type="ECO:0000313" key="13">
    <source>
        <dbReference type="Proteomes" id="UP001489004"/>
    </source>
</evidence>
<evidence type="ECO:0000256" key="3">
    <source>
        <dbReference type="ARBA" id="ARBA00007188"/>
    </source>
</evidence>
<evidence type="ECO:0000256" key="4">
    <source>
        <dbReference type="ARBA" id="ARBA00017143"/>
    </source>
</evidence>
<protein>
    <recommendedName>
        <fullName evidence="4 9">Midasin</fullName>
    </recommendedName>
</protein>
<feature type="compositionally biased region" description="Polar residues" evidence="10">
    <location>
        <begin position="1841"/>
        <end position="1852"/>
    </location>
</feature>
<evidence type="ECO:0000256" key="6">
    <source>
        <dbReference type="ARBA" id="ARBA00022840"/>
    </source>
</evidence>
<dbReference type="GO" id="GO:0005654">
    <property type="term" value="C:nucleoplasm"/>
    <property type="evidence" value="ECO:0007669"/>
    <property type="project" value="UniProtKB-SubCell"/>
</dbReference>
<evidence type="ECO:0000256" key="10">
    <source>
        <dbReference type="SAM" id="MobiDB-lite"/>
    </source>
</evidence>
<dbReference type="GO" id="GO:0016887">
    <property type="term" value="F:ATP hydrolysis activity"/>
    <property type="evidence" value="ECO:0007669"/>
    <property type="project" value="InterPro"/>
</dbReference>
<reference evidence="12 13" key="1">
    <citation type="journal article" date="2024" name="Nat. Commun.">
        <title>Phylogenomics reveals the evolutionary origins of lichenization in chlorophyte algae.</title>
        <authorList>
            <person name="Puginier C."/>
            <person name="Libourel C."/>
            <person name="Otte J."/>
            <person name="Skaloud P."/>
            <person name="Haon M."/>
            <person name="Grisel S."/>
            <person name="Petersen M."/>
            <person name="Berrin J.G."/>
            <person name="Delaux P.M."/>
            <person name="Dal Grande F."/>
            <person name="Keller J."/>
        </authorList>
    </citation>
    <scope>NUCLEOTIDE SEQUENCE [LARGE SCALE GENOMIC DNA]</scope>
    <source>
        <strain evidence="12 13">SAG 2043</strain>
    </source>
</reference>
<sequence length="5678" mass="606199">MLHQQGPPSANDHLALVQRLLLRPSVAAQIISCYRPVLLTVLSLLVEGQLSGVGSQVDDGRGVSVALVTALQLAAHTHRVVLKYFRYAPAPFEYILRGPGGQTHAQEPDAERPSDAQLARATLHALQGSPQLRLLWNQGGMYKLLSHQDADVRWCAVQCVALLVPLSDASTRQLSRQLFQPAEDLACALRWREACMALQVELAAADGDDEMDMEADEAFEGSNEDAGKLAVAAGYVNVCGILLPHRDAPPETHASSRLVKTATAQRTLEAAALALCQGQPLLLEGPPGCGKSAVLEELARLTGNHDMVRIHVDGQMDGKSLLGAYVCTAVPGEFVWQPGPLTKAVAEGKWLLIEDLNLAPPDVLAALVPLLESRTLHLPQRAQTTAAAPGFQLLASITCAPGGGSAGAYGSSQGVREVLGGLWATVAVEPPSEAEQQSILAAVHPVLRPLLPSAMAVLHLIRRASGQQSQPDGDRQTSISASMEAAGLRSGDTALHVGRHFSLRDLFKWCGRMQSIHGLLLARALRGAQYESGDGVDDPAALPLAVREAAFVESADVFAAMIAKREARVHLLAALAALWGLQFDHVQQHTDLQKPSLVAHATDVAVGRALLPISAGVSTHKQAAFNSSFARTGHAMRTMEAMAVALQQCEPVLVVGETGTGKTTMVQQIAQQVGVKLVVLNLSQQTDSSDLLGGFKPVEPRDALLPLLEHFQGLVRRTWTRGDNEEFLGRVAKYAQRRKWGGLVKAFRTAAEKVAAAVTPEASPRNGGTLARTKSRSKFKSKLAVQDGPEAAEQDEGGQAAKRKKPFSDAIREEWRRFGAELDSAERAAEVAEGGFAFAFLEGQLIKAVRNGWWLLLDEINLAPPEALECIAGLLENDTATITLSERGDAHALPRHPSFRLLAAMNPATDAGKRDLPSALRNRFTELWVAEPSAREDLQALVFAYLQGATPSPPVDSVVDFYLAAKHEADTMLQDPAGQKPSYSLRTLSRALEYARPALPVYGLQRALYDGCAMSFMTQLQPAQAAIMEGLLRKHILGGAKSIKGLMRAPAEPPGGRHVLFEHFWVELGCLPLPQEGATSGVGGGQFVMTPSVMQHLRNLARAVLLRRYPILLQGPTSSGKTSLVAHLAEQTGHKFIRINNHEQTDLQEYLGSYVTDETGRLVYREGALVEAVRKGYWIVLDELNLAPTEVLEALNRLLDDNRELFVPELQETVTPHSHFMLFATQNPPGIYAGRKVLSRAFRSRFLELHVDDIPDSELTTILEKRCDIAPTYASKLVNAMRELQRQRQSSNVFAGKHGFITPRDLFKWAGRGAVGYQQLAEDGYLLLAERLRNAEERFVVQAVLESVMKVKLDMDELYTREGDAPVQRLQAALSAREENGSADTQALKNALRGVVWTPSMRRMYTVLDRCLRHAEPALLVGETGTGKTTVCQLLALMRGQRLHIVNCNQHTEASDFLGGFRPSRDREASLLRFNAAFTTFNASPLLAQHSLGQLLDPKTSLGPDLMATATAAHQLVASLKKGVKAGKAGAASSAQQLEELKAAAAEMQSAAAAARAPFAWVDGPLVTAMRQGDIILIDELNLAEDAVLERLNSVLEPGRSLTLAEKGGGGAEVVVAAKGFRLVATMNPGGDYGKKELSPALSNRFTQIWVPAIEDEAELAAILHSRITGSDVRSAVATRLLAFWKFFRSYAGAARTALSVRDLLAWVGFVNAAAPRLGALAAYAHGAHLVLLDGIGLGVGMPLEAAATLRDACHRFLLKQLPAENQHDAAAAAGHLASLQLESAITNAPDTIAMDTADGTTNDAGPIGANKCPRVDEQMRDSPSMRAAQHANDAADVSERLNSNSTASTSMPDGMWGIPPFFVARGPQTSTKGGATFDFRAPTTARNAMRVLRALQLRKAVLLEGSPGVGKTSLVAALAKATGQRLVRINLSEQTDMMDLLGADLPVEGGAPGEFAWCDGPLLGALKAGLWVLLDELNLAGQSILEGLNAILDHRAEVFIPELGRTFRSPPSFRLFAAQNPLQEGGGRKGLPKSFLNRFTRVHIELLQPQDLTFIAGALHPRMPLPLIQRMVAFLGALHRGGNIERRFGGAGGPWEFNLRDLLRWCDLAEGAVPAPATAREGPPEDQAGSLEAAVLHSSRMLFVERLRTAADRQQALQLIQDCLGCPLPPHYRPSIAISPEVLQVGWAALPRASASQQASPSNGADTHYLQLLHSQKGLLESMAQCMQRAWMCILTGGPGSGKTSSVRLLARLCGRQLVEMALTSGTDTSDLLGGFEQLEPQRRIQEAADAVQALDAQGDKQQLELLAQLVAQLTAVLADMPSLQAGGLPERAGEVGRQVGLLQQALAAAQEDGKAGRFEWVDCALCRAIEQGQWVLLDNANMCNPTVLDRLNPLLEPDGALYINECGLRDGQPRIIKPHPGFRLFLAADPRHGEISRAMRNRGIELFILPDSTPQPASPPGLPTSVLPDTGQLAEQALAGKLSKLGIQPRVDQATEEPSAGTLPHDGRDQAVSDAEAVLIAAGVPGWVLPRAMAAAHEAIVSAARTAHWRVPTLREVGRWAGLTRELAERGWPLSLASSHAWLQVYISGETSVEAKAVAAEAFDRFCSDGTLRVAGLAHFKQQLQAALGPLGGQLGKAISATAAAAAAAVASQAGHPVVAQLLQLRTSLQGSLQMPAPLLGLQPIDLSLASPPLLTRLQRMASDGGNGGPAAAAGGRHWPSIKSLGAQYRAVRAATAHAAVLAAVLGATASVMRGDPSTASVLQQSYWRYSNPQVKARHKASHPAVDWVYPVLAGLSALEASVLGGQFGAGYLDALHDKVATMQDWRAALWHSTHGSLSTRASAAAQAVQPETLTFIWVQAQLLALCALTRVGAAGYEASTSGQTSPLARAGIHLPIEPPPELADAAPTIDPEATLQAAVLASLASDPRLRESLLEGASFFALSACQAGKAADEATLQQCQHILDLLRNRVQEHVDHVAAAVGSQSAEGSSASLDQSQANQAQQGRLPETLPGELMQYESCRRMQLALLPLQDLEHLMAQAPALADTTRQLLLLSAGQQPSEAMAALAPLLRQSLLRSQQGCVQNVADAVPVQLLLWLLDARQTADQAVLRQLPALVHEMWFRWHSGLWDNTLCSAIPTAQLAGPLLMYQARRSVLASALLTGPPTTVMDRNARALQLRLAACHIGRWGTRGGAPTAAAAAAATWRNLAALLAQIVQAHAPSLPSLAGQQALAEAVAWLLQRTALDAAAASDNSRDSEAVASIQALLSTSTHSMLAWVLLGALRLHLVLPPLGTDPAGKYALKRQHLLDIITHSVQPETQVRQALQELPIGADNSPRILALAERERELSAKAKLLKARMVPRPEPPQYGALHDELRRFTTSLGSVQRIQALLRGLQAGDARALQEATVWHRNADAWAQRLFTAFPLYRDLLQPVGLATLEIRSGFAMLASTRAGTAGSAGSTAAVASEAWFSHSGDSRPASAFAVSADHDSISTAIIGGRAKADKTEVLAAVVAELMAFPKQSLSSTSLSASVLGGRVGQALVAGIAAAAVPGASPQGAQIAAFSARLATLRAALHTAARCAETAGPCSAAAQHAQQLFGALLGVWEEVKAAEEKYAEQEAEFFRTKERSSTFLTEEEEAEADFKKRFPDHFAAFADVASMDEEGAHLEDDPRPQEPDAVSEAQLHSAAARGLLQGEILHDIVNLHERIYSGAAASTSDADPWQRNLERAYDLGASLLGAAKEPLPAWLDEAAATGHLMRVCTEQRRIAARATPAANTGKAGEMVVDMQQAAVEETALLQGPVTASRTRLLQLLEEWPDHPLLAQLLAICDRLLALDVTAPLKTSLTGLELLLARAQLWEETAARHVSLRAQLEGLAGLATRWRRLELAAWHHLLDQTAERHAAGAHRTWFHLYRILAGGQAAQAADGTVAEAPQLGDTALAIEQFLQSATLGEFERRLQMVCSFRRQLLVAAAADPAAAPLAAVLYNSHRYYGQFLPRVKQSIQDGMTPLEKHLQDFVKLAKWEDRGYYAMRVATEKAQRQLHKLTRKAEDLLKQPVAGVLAAAAKAMGFADLANPDEPEGQLAGHKARKQAEVRVLAAEAAEDARQWSSFCAAAAASLASPAASSQLPTSVASALRLDQASLYQNRMPQLVQRMQAILGDAVVSLGTGAPTVLGAAMFDELAGPAAERALALRGLTEKGARSRKKKALTDLLKALGAAGVLSLRSAVPAEERSVQSWFAQAPPDVQSSHILDEAVGDSGVSEATVAAAGVTWQKADAYFYRNMARLQRLWQAAQTPHQDLSLGEVTAASHLCEHLLYLQRRQRATLRTLCSQHATLRTLCSTLDSLATPAEDSLSGAMPPQALTKQWQEVQKAQLDRLVDLAADTSALLAAAGDVETATVRQKLLQEAASLADAHHSRLAASKEGLAHAPGDGIITPAAFAALVANFKVLSELHAQARTASSAQGYVSQVPGWGAYEDSLAAAASLAQGFDSEVQAWRAARQSADSSGQVDVAQAAGAWSAGLEQAISGMLLWAQNLHAEKPAQPDGAADGDAEDAASTHTIPELMGEAEYKLGTKRVEAICSQLQALLSQAASLADTAGPQGQEMVMGMVRLLGTLRPLLSMLRAGYQRLGLEYLALHKSVAKLGYVVSSLLGGVIQEGFCTAEETEGEGAGEGGGQFKESEGTGLGEGEGARDVSDQIEDEDQLLGSRQRDQPEPEKEDAGPKKPEDDSKGIEMQQDFEGTMHDLEPDPDADSDAPEAEEDAEKLDQEMGELGEQQEVVDERLWGDEDRKQEGQQTGQEKTEKNAPIQVEDKTDLEYQAGQEPDEEEQPDPRNQGKPQPDKQQAGKDDADVAGEDQDGDQDREQDQDHPDGEGPVNDDSEDKYEDRQFAAPQAPEAELDLPEDMDLDGAEGGEDEKEGPGEAEEEEGGGAEESGPFKEQPTPKEQPGPDGLQPDAPPEADAADEPEEAPEPGQDQAGGDQAEGDMEDEAAFAAPDAAQQQQAVPPEEEAPPAEDPELAAAHGSDQLEERPAAQDLPEAGPSGLPSAAAAPLPDQAMGAAQAGDQEEERAEGGGGEKQEMDPNMAPDLNAPQAPPQAQQGSFGAAEAGRRGAPLPSAEGAGPPPSQLPQAQQEANPYRSLGDALERWRARLAVTGDSNTPQAGEEEEAAAGGEDGAMEEEQPPQAAGEYEFVGQGEQREARETQALASATEDQAKAVEALDRSGGGGDEEMEDVVAEPEPEHAAPAEGAEDDIQGSEAAAKGAQAKAPGGPQAGLVDMDTDEPEGADADAAAGDGDRAAGDADKEEGPRETAPDSYVTAMLARTSLEGEPHPDQDQDQDQLAALVDGGLSSERKAELRQQLEERLRMAAEGGLPANASEAAAQYGREMWARCEALTAGLAGELTEQLRLILEPTLASRLAGDYRSGKRISMKKVIAYIASHFRKDKIWLRRTRPDKRKYQVVIAVDDSKSMAETGCGAFALEALTLITRAMSRLEVGELGVVSYGGTGSVQPLHPLEKPFTDADGTRVMAEMRFDQDNTIADRPMVELLTSLMAMLEAARHRSGAGGIGAGTQDLHQLVLIVADGRFHEKESLRRMVAEASSRRGIMLAFIILDNPASSLLDMQTVTFAAGKPHFAKYIDTFPFPYYIVLRDIAALPATLAGLLRQWFQLSAN</sequence>
<evidence type="ECO:0000256" key="9">
    <source>
        <dbReference type="PIRNR" id="PIRNR010340"/>
    </source>
</evidence>
<feature type="compositionally biased region" description="Low complexity" evidence="10">
    <location>
        <begin position="5042"/>
        <end position="5068"/>
    </location>
</feature>
<evidence type="ECO:0000256" key="2">
    <source>
        <dbReference type="ARBA" id="ARBA00004642"/>
    </source>
</evidence>
<comment type="similarity">
    <text evidence="3 9">Belongs to the midasin family.</text>
</comment>
<evidence type="ECO:0000313" key="12">
    <source>
        <dbReference type="EMBL" id="KAK9809153.1"/>
    </source>
</evidence>
<feature type="compositionally biased region" description="Basic and acidic residues" evidence="10">
    <location>
        <begin position="4714"/>
        <end position="4737"/>
    </location>
</feature>
<dbReference type="SUPFAM" id="SSF52540">
    <property type="entry name" value="P-loop containing nucleoside triphosphate hydrolases"/>
    <property type="match status" value="6"/>
</dbReference>
<comment type="subcellular location">
    <subcellularLocation>
        <location evidence="1">Nucleus</location>
        <location evidence="1">Nucleolus</location>
    </subcellularLocation>
    <subcellularLocation>
        <location evidence="2">Nucleus</location>
        <location evidence="2">Nucleoplasm</location>
    </subcellularLocation>
</comment>
<feature type="compositionally biased region" description="Basic and acidic residues" evidence="10">
    <location>
        <begin position="4865"/>
        <end position="4877"/>
    </location>
</feature>
<feature type="domain" description="VWFA" evidence="11">
    <location>
        <begin position="5465"/>
        <end position="5668"/>
    </location>
</feature>
<dbReference type="PIRSF" id="PIRSF010340">
    <property type="entry name" value="Midasin"/>
    <property type="match status" value="1"/>
</dbReference>
<dbReference type="FunFam" id="3.40.50.300:FF:001384">
    <property type="entry name" value="Midasin"/>
    <property type="match status" value="1"/>
</dbReference>
<dbReference type="InterPro" id="IPR041190">
    <property type="entry name" value="Midasin_AAA_lid_5"/>
</dbReference>
<feature type="compositionally biased region" description="Basic and acidic residues" evidence="10">
    <location>
        <begin position="5075"/>
        <end position="5085"/>
    </location>
</feature>
<feature type="compositionally biased region" description="Low complexity" evidence="10">
    <location>
        <begin position="4996"/>
        <end position="5010"/>
    </location>
</feature>
<dbReference type="SMART" id="SM00327">
    <property type="entry name" value="VWA"/>
    <property type="match status" value="1"/>
</dbReference>
<keyword evidence="5 9" id="KW-0547">Nucleotide-binding</keyword>
<dbReference type="InterPro" id="IPR002035">
    <property type="entry name" value="VWF_A"/>
</dbReference>
<dbReference type="EMBL" id="JALJOR010000011">
    <property type="protein sequence ID" value="KAK9809153.1"/>
    <property type="molecule type" value="Genomic_DNA"/>
</dbReference>
<feature type="region of interest" description="Disordered" evidence="10">
    <location>
        <begin position="1825"/>
        <end position="1853"/>
    </location>
</feature>
<feature type="compositionally biased region" description="Low complexity" evidence="10">
    <location>
        <begin position="4976"/>
        <end position="4985"/>
    </location>
</feature>
<dbReference type="InterPro" id="IPR011704">
    <property type="entry name" value="ATPase_dyneun-rel_AAA"/>
</dbReference>
<dbReference type="PANTHER" id="PTHR48103:SF2">
    <property type="entry name" value="MIDASIN"/>
    <property type="match status" value="1"/>
</dbReference>
<dbReference type="PANTHER" id="PTHR48103">
    <property type="entry name" value="MIDASIN-RELATED"/>
    <property type="match status" value="1"/>
</dbReference>
<dbReference type="FunFam" id="3.40.50.300:FF:000582">
    <property type="entry name" value="Midasin"/>
    <property type="match status" value="1"/>
</dbReference>
<accession>A0AAW1PM47</accession>
<dbReference type="Pfam" id="PF12775">
    <property type="entry name" value="AAA_7"/>
    <property type="match status" value="1"/>
</dbReference>
<dbReference type="GO" id="GO:0030687">
    <property type="term" value="C:preribosome, large subunit precursor"/>
    <property type="evidence" value="ECO:0007669"/>
    <property type="project" value="TreeGrafter"/>
</dbReference>
<keyword evidence="8 9" id="KW-0539">Nucleus</keyword>
<dbReference type="InterPro" id="IPR048617">
    <property type="entry name" value="MDN1_AAA_lid_4"/>
</dbReference>
<dbReference type="PROSITE" id="PS00675">
    <property type="entry name" value="SIGMA54_INTERACT_1"/>
    <property type="match status" value="1"/>
</dbReference>
<evidence type="ECO:0000256" key="1">
    <source>
        <dbReference type="ARBA" id="ARBA00004604"/>
    </source>
</evidence>
<dbReference type="InterPro" id="IPR003593">
    <property type="entry name" value="AAA+_ATPase"/>
</dbReference>
<dbReference type="InterPro" id="IPR027417">
    <property type="entry name" value="P-loop_NTPase"/>
</dbReference>
<dbReference type="GO" id="GO:0005730">
    <property type="term" value="C:nucleolus"/>
    <property type="evidence" value="ECO:0007669"/>
    <property type="project" value="UniProtKB-SubCell"/>
</dbReference>
<evidence type="ECO:0000256" key="5">
    <source>
        <dbReference type="ARBA" id="ARBA00022741"/>
    </source>
</evidence>
<keyword evidence="13" id="KW-1185">Reference proteome</keyword>
<evidence type="ECO:0000259" key="11">
    <source>
        <dbReference type="PROSITE" id="PS50234"/>
    </source>
</evidence>
<dbReference type="Pfam" id="PF07728">
    <property type="entry name" value="AAA_5"/>
    <property type="match status" value="8"/>
</dbReference>
<feature type="compositionally biased region" description="Acidic residues" evidence="10">
    <location>
        <begin position="4753"/>
        <end position="4777"/>
    </location>
</feature>
<dbReference type="InterPro" id="IPR040848">
    <property type="entry name" value="AAA_lid_7"/>
</dbReference>
<dbReference type="Proteomes" id="UP001489004">
    <property type="component" value="Unassembled WGS sequence"/>
</dbReference>
<dbReference type="GO" id="GO:0000027">
    <property type="term" value="P:ribosomal large subunit assembly"/>
    <property type="evidence" value="ECO:0007669"/>
    <property type="project" value="InterPro"/>
</dbReference>
<dbReference type="InterPro" id="IPR025662">
    <property type="entry name" value="Sigma_54_int_dom_ATP-bd_1"/>
</dbReference>
<feature type="region of interest" description="Disordered" evidence="10">
    <location>
        <begin position="2984"/>
        <end position="3007"/>
    </location>
</feature>
<feature type="compositionally biased region" description="Acidic residues" evidence="10">
    <location>
        <begin position="4902"/>
        <end position="4935"/>
    </location>
</feature>
<proteinExistence type="inferred from homology"/>
<dbReference type="CDD" id="cd00009">
    <property type="entry name" value="AAA"/>
    <property type="match status" value="1"/>
</dbReference>
<feature type="region of interest" description="Disordered" evidence="10">
    <location>
        <begin position="758"/>
        <end position="806"/>
    </location>
</feature>
<dbReference type="SMART" id="SM00382">
    <property type="entry name" value="AAA"/>
    <property type="match status" value="6"/>
</dbReference>
<dbReference type="Pfam" id="PF17865">
    <property type="entry name" value="AAA_lid_5"/>
    <property type="match status" value="1"/>
</dbReference>
<dbReference type="Gene3D" id="3.40.50.300">
    <property type="entry name" value="P-loop containing nucleotide triphosphate hydrolases"/>
    <property type="match status" value="6"/>
</dbReference>
<feature type="compositionally biased region" description="Acidic residues" evidence="10">
    <location>
        <begin position="5232"/>
        <end position="5243"/>
    </location>
</feature>
<name>A0AAW1PM47_9CHLO</name>
<feature type="compositionally biased region" description="Basic and acidic residues" evidence="10">
    <location>
        <begin position="5217"/>
        <end position="5226"/>
    </location>
</feature>
<feature type="compositionally biased region" description="Acidic residues" evidence="10">
    <location>
        <begin position="4966"/>
        <end position="4975"/>
    </location>
</feature>
<comment type="caution">
    <text evidence="12">The sequence shown here is derived from an EMBL/GenBank/DDBJ whole genome shotgun (WGS) entry which is preliminary data.</text>
</comment>
<feature type="compositionally biased region" description="Acidic residues" evidence="10">
    <location>
        <begin position="5011"/>
        <end position="5022"/>
    </location>
</feature>
<feature type="compositionally biased region" description="Acidic residues" evidence="10">
    <location>
        <begin position="5283"/>
        <end position="5292"/>
    </location>
</feature>
<dbReference type="FunFam" id="3.40.50.300:FF:000142">
    <property type="entry name" value="Midasin"/>
    <property type="match status" value="1"/>
</dbReference>
<feature type="compositionally biased region" description="Basic and acidic residues" evidence="10">
    <location>
        <begin position="5299"/>
        <end position="5317"/>
    </location>
</feature>
<feature type="compositionally biased region" description="Basic and acidic residues" evidence="10">
    <location>
        <begin position="4785"/>
        <end position="4798"/>
    </location>
</feature>
<feature type="compositionally biased region" description="Polar residues" evidence="10">
    <location>
        <begin position="2985"/>
        <end position="3006"/>
    </location>
</feature>
<keyword evidence="7 9" id="KW-0143">Chaperone</keyword>
<dbReference type="GO" id="GO:0005524">
    <property type="term" value="F:ATP binding"/>
    <property type="evidence" value="ECO:0007669"/>
    <property type="project" value="UniProtKB-KW"/>
</dbReference>
<feature type="compositionally biased region" description="Low complexity" evidence="10">
    <location>
        <begin position="5263"/>
        <end position="5279"/>
    </location>
</feature>
<dbReference type="Pfam" id="PF21108">
    <property type="entry name" value="MDN1_4th"/>
    <property type="match status" value="1"/>
</dbReference>
<dbReference type="GO" id="GO:0000055">
    <property type="term" value="P:ribosomal large subunit export from nucleus"/>
    <property type="evidence" value="ECO:0007669"/>
    <property type="project" value="TreeGrafter"/>
</dbReference>
<dbReference type="SUPFAM" id="SSF53300">
    <property type="entry name" value="vWA-like"/>
    <property type="match status" value="1"/>
</dbReference>
<feature type="compositionally biased region" description="Basic and acidic residues" evidence="10">
    <location>
        <begin position="4805"/>
        <end position="4821"/>
    </location>
</feature>
<gene>
    <name evidence="12" type="ORF">WJX72_010301</name>
</gene>
<organism evidence="12 13">
    <name type="scientific">[Myrmecia] bisecta</name>
    <dbReference type="NCBI Taxonomy" id="41462"/>
    <lineage>
        <taxon>Eukaryota</taxon>
        <taxon>Viridiplantae</taxon>
        <taxon>Chlorophyta</taxon>
        <taxon>core chlorophytes</taxon>
        <taxon>Trebouxiophyceae</taxon>
        <taxon>Trebouxiales</taxon>
        <taxon>Trebouxiaceae</taxon>
        <taxon>Myrmecia</taxon>
    </lineage>
</organism>
<dbReference type="InterPro" id="IPR012099">
    <property type="entry name" value="Midasin"/>
</dbReference>
<dbReference type="Pfam" id="PF17867">
    <property type="entry name" value="AAA_lid_7"/>
    <property type="match status" value="3"/>
</dbReference>
<evidence type="ECO:0000256" key="7">
    <source>
        <dbReference type="ARBA" id="ARBA00023186"/>
    </source>
</evidence>
<comment type="function">
    <text evidence="9">Nuclear chaperone required for maturation and nuclear export of pre-60S ribosome subunits.</text>
</comment>
<dbReference type="PROSITE" id="PS50234">
    <property type="entry name" value="VWFA"/>
    <property type="match status" value="1"/>
</dbReference>
<dbReference type="InterPro" id="IPR036465">
    <property type="entry name" value="vWFA_dom_sf"/>
</dbReference>
<feature type="region of interest" description="Disordered" evidence="10">
    <location>
        <begin position="4671"/>
        <end position="5320"/>
    </location>
</feature>